<evidence type="ECO:0000256" key="2">
    <source>
        <dbReference type="ARBA" id="ARBA00022801"/>
    </source>
</evidence>
<keyword evidence="1" id="KW-0479">Metal-binding</keyword>
<organism evidence="6 7">
    <name type="scientific">Dactylosporangium aurantiacum</name>
    <dbReference type="NCBI Taxonomy" id="35754"/>
    <lineage>
        <taxon>Bacteria</taxon>
        <taxon>Bacillati</taxon>
        <taxon>Actinomycetota</taxon>
        <taxon>Actinomycetes</taxon>
        <taxon>Micromonosporales</taxon>
        <taxon>Micromonosporaceae</taxon>
        <taxon>Dactylosporangium</taxon>
    </lineage>
</organism>
<dbReference type="AlphaFoldDB" id="A0A9Q9ITX2"/>
<evidence type="ECO:0000256" key="4">
    <source>
        <dbReference type="ARBA" id="ARBA00025742"/>
    </source>
</evidence>
<reference evidence="6" key="1">
    <citation type="submission" date="2021-04" db="EMBL/GenBank/DDBJ databases">
        <title>Dactylosporangium aurantiacum NRRL B-8018 full assembly.</title>
        <authorList>
            <person name="Hartkoorn R.C."/>
            <person name="Beaudoing E."/>
            <person name="Hot D."/>
        </authorList>
    </citation>
    <scope>NUCLEOTIDE SEQUENCE</scope>
    <source>
        <strain evidence="6">NRRL B-8018</strain>
    </source>
</reference>
<evidence type="ECO:0000256" key="3">
    <source>
        <dbReference type="ARBA" id="ARBA00023004"/>
    </source>
</evidence>
<gene>
    <name evidence="6" type="ORF">Daura_23685</name>
</gene>
<proteinExistence type="inferred from homology"/>
<dbReference type="GO" id="GO:0046872">
    <property type="term" value="F:metal ion binding"/>
    <property type="evidence" value="ECO:0007669"/>
    <property type="project" value="UniProtKB-KW"/>
</dbReference>
<dbReference type="PANTHER" id="PTHR42988:SF2">
    <property type="entry name" value="CYCLIC NUCLEOTIDE PHOSPHODIESTERASE CBUA0032-RELATED"/>
    <property type="match status" value="1"/>
</dbReference>
<dbReference type="RefSeq" id="WP_081971089.1">
    <property type="nucleotide sequence ID" value="NZ_CP073767.1"/>
</dbReference>
<comment type="similarity">
    <text evidence="4">Belongs to the cyclic nucleotide phosphodiesterase class-III family.</text>
</comment>
<dbReference type="InterPro" id="IPR029052">
    <property type="entry name" value="Metallo-depent_PP-like"/>
</dbReference>
<keyword evidence="7" id="KW-1185">Reference proteome</keyword>
<dbReference type="Gene3D" id="3.60.21.10">
    <property type="match status" value="1"/>
</dbReference>
<dbReference type="Pfam" id="PF00149">
    <property type="entry name" value="Metallophos"/>
    <property type="match status" value="1"/>
</dbReference>
<evidence type="ECO:0000259" key="5">
    <source>
        <dbReference type="Pfam" id="PF00149"/>
    </source>
</evidence>
<evidence type="ECO:0000256" key="1">
    <source>
        <dbReference type="ARBA" id="ARBA00022723"/>
    </source>
</evidence>
<name>A0A9Q9ITX2_9ACTN</name>
<dbReference type="InterPro" id="IPR050884">
    <property type="entry name" value="CNP_phosphodiesterase-III"/>
</dbReference>
<dbReference type="PANTHER" id="PTHR42988">
    <property type="entry name" value="PHOSPHOHYDROLASE"/>
    <property type="match status" value="1"/>
</dbReference>
<feature type="domain" description="Calcineurin-like phosphoesterase" evidence="5">
    <location>
        <begin position="11"/>
        <end position="193"/>
    </location>
</feature>
<protein>
    <submittedName>
        <fullName evidence="6">Metallophosphoesterase</fullName>
    </submittedName>
</protein>
<dbReference type="Proteomes" id="UP001058003">
    <property type="component" value="Chromosome"/>
</dbReference>
<evidence type="ECO:0000313" key="6">
    <source>
        <dbReference type="EMBL" id="UWZ58903.1"/>
    </source>
</evidence>
<keyword evidence="3" id="KW-0408">Iron</keyword>
<accession>A0A9Q9ITX2</accession>
<sequence length="267" mass="28383">MTGGARPGPLTVAHLSDLHFGCHAPAAAATLAADVAAAAPDLTVVTGDSTMRARPGEYAQARAFLERLPAPLLVVLGNHDVPLLSAGRLLVPYERFRWWLEPDLDPRLDLPRVRALGLRSMPRWRWKNGRVSRRQAALLAGFLGTAPAGAVRLLALHHPPSAAGAARIIGRARLLRAAAAAHVDVVLAGHTHLPATRRLPPGGALSRAAGGGHRVLEVVAGTATSLRLRGAPRSWTVIRVDATHVYVEQRVEAAGEWRTAGTVSHER</sequence>
<evidence type="ECO:0000313" key="7">
    <source>
        <dbReference type="Proteomes" id="UP001058003"/>
    </source>
</evidence>
<dbReference type="InterPro" id="IPR004843">
    <property type="entry name" value="Calcineurin-like_PHP"/>
</dbReference>
<dbReference type="KEGG" id="daur:Daura_23685"/>
<dbReference type="EMBL" id="CP073767">
    <property type="protein sequence ID" value="UWZ58903.1"/>
    <property type="molecule type" value="Genomic_DNA"/>
</dbReference>
<keyword evidence="2" id="KW-0378">Hydrolase</keyword>
<dbReference type="GO" id="GO:0016787">
    <property type="term" value="F:hydrolase activity"/>
    <property type="evidence" value="ECO:0007669"/>
    <property type="project" value="UniProtKB-KW"/>
</dbReference>
<dbReference type="SUPFAM" id="SSF56300">
    <property type="entry name" value="Metallo-dependent phosphatases"/>
    <property type="match status" value="1"/>
</dbReference>
<dbReference type="OrthoDB" id="5241795at2"/>